<dbReference type="RefSeq" id="WP_189115970.1">
    <property type="nucleotide sequence ID" value="NZ_BMQC01000027.1"/>
</dbReference>
<proteinExistence type="predicted"/>
<reference evidence="2" key="2">
    <citation type="submission" date="2020-09" db="EMBL/GenBank/DDBJ databases">
        <authorList>
            <person name="Sun Q."/>
            <person name="Ohkuma M."/>
        </authorList>
    </citation>
    <scope>NUCLEOTIDE SEQUENCE</scope>
    <source>
        <strain evidence="2">JCM 3091</strain>
    </source>
</reference>
<dbReference type="Proteomes" id="UP000662200">
    <property type="component" value="Unassembled WGS sequence"/>
</dbReference>
<comment type="caution">
    <text evidence="2">The sequence shown here is derived from an EMBL/GenBank/DDBJ whole genome shotgun (WGS) entry which is preliminary data.</text>
</comment>
<feature type="region of interest" description="Disordered" evidence="1">
    <location>
        <begin position="140"/>
        <end position="162"/>
    </location>
</feature>
<sequence>MTERTRHGRTQVDRHGIATIAGVAAATVDYWHLNRHRLGFPDHADTDEHGRHWFWHDQIQAFHAAYTAAKASGYTTVDYTGDPDEVVGSGEAARILGYRSYRSLTRRMLDNPTRIQTLPSGNLRRYWLRHTVWDYADTRVDHHSTGRPPGTTNPDRKPHRYADDPRLDAAIRLLEQSTTAADQLSARLVAQVGCGKRTARRILAVARELTDGRA</sequence>
<evidence type="ECO:0000256" key="1">
    <source>
        <dbReference type="SAM" id="MobiDB-lite"/>
    </source>
</evidence>
<gene>
    <name evidence="2" type="ORF">GCM10010124_40560</name>
</gene>
<keyword evidence="3" id="KW-1185">Reference proteome</keyword>
<evidence type="ECO:0000313" key="3">
    <source>
        <dbReference type="Proteomes" id="UP000662200"/>
    </source>
</evidence>
<protein>
    <submittedName>
        <fullName evidence="2">Uncharacterized protein</fullName>
    </submittedName>
</protein>
<dbReference type="EMBL" id="BMQC01000027">
    <property type="protein sequence ID" value="GGK43682.1"/>
    <property type="molecule type" value="Genomic_DNA"/>
</dbReference>
<name>A0A8J3BR29_9ACTN</name>
<accession>A0A8J3BR29</accession>
<organism evidence="2 3">
    <name type="scientific">Pilimelia terevasa</name>
    <dbReference type="NCBI Taxonomy" id="53372"/>
    <lineage>
        <taxon>Bacteria</taxon>
        <taxon>Bacillati</taxon>
        <taxon>Actinomycetota</taxon>
        <taxon>Actinomycetes</taxon>
        <taxon>Micromonosporales</taxon>
        <taxon>Micromonosporaceae</taxon>
        <taxon>Pilimelia</taxon>
    </lineage>
</organism>
<dbReference type="AlphaFoldDB" id="A0A8J3BR29"/>
<reference evidence="2" key="1">
    <citation type="journal article" date="2014" name="Int. J. Syst. Evol. Microbiol.">
        <title>Complete genome sequence of Corynebacterium casei LMG S-19264T (=DSM 44701T), isolated from a smear-ripened cheese.</title>
        <authorList>
            <consortium name="US DOE Joint Genome Institute (JGI-PGF)"/>
            <person name="Walter F."/>
            <person name="Albersmeier A."/>
            <person name="Kalinowski J."/>
            <person name="Ruckert C."/>
        </authorList>
    </citation>
    <scope>NUCLEOTIDE SEQUENCE</scope>
    <source>
        <strain evidence="2">JCM 3091</strain>
    </source>
</reference>
<evidence type="ECO:0000313" key="2">
    <source>
        <dbReference type="EMBL" id="GGK43682.1"/>
    </source>
</evidence>